<keyword evidence="4" id="KW-0378">Hydrolase</keyword>
<dbReference type="AlphaFoldDB" id="A0A0A7PMD8"/>
<feature type="compositionally biased region" description="Low complexity" evidence="1">
    <location>
        <begin position="346"/>
        <end position="364"/>
    </location>
</feature>
<evidence type="ECO:0000256" key="1">
    <source>
        <dbReference type="SAM" id="MobiDB-lite"/>
    </source>
</evidence>
<dbReference type="Proteomes" id="UP000030907">
    <property type="component" value="Chromosome"/>
</dbReference>
<dbReference type="InterPro" id="IPR042047">
    <property type="entry name" value="SleB_dom1"/>
</dbReference>
<dbReference type="Gene3D" id="1.10.10.2520">
    <property type="entry name" value="Cell wall hydrolase SleB, domain 1"/>
    <property type="match status" value="1"/>
</dbReference>
<keyword evidence="2" id="KW-1133">Transmembrane helix</keyword>
<protein>
    <submittedName>
        <fullName evidence="4">Cell wall hydrolase SleB</fullName>
    </submittedName>
</protein>
<feature type="transmembrane region" description="Helical" evidence="2">
    <location>
        <begin position="69"/>
        <end position="87"/>
    </location>
</feature>
<sequence>MADALRMRRTDVKHFVGVSAYKAGWPRLRESRASGTMDFDTRMKPELTLTARSTWRDPLPEKPAGPGRAFWAAIVGVMSVACLAFLLSSGQLRAPVVFGPYSVSVPLNFRAYDPERWAIMNAEDYADALKIDPTLPDPNSVGYGDAAALPPADPALLREEAFVGPPAKSYVFRGVTALDRERAHYCLTAAVYYEAASETDDGMRGVAQTVINRVRHPSFPNTVCGVVFQGSQRAGVCQFTFSCDGAMARAPERRNWLRASRVASAALGGTVFPKVGLATHYHTQAIWPRWGKSLVMTNIVGAHIFHRWRGRWGMPDAFRAPYLGREPVPGPYLPLAQQLTILKGQGLPPGAGPAPMLTGAAAPLPDTPAAPLPGTMAPAAPVAPPPAAAPAAQTYADPRLNQSGQVREEFKGSGEWKQ</sequence>
<dbReference type="RefSeq" id="WP_228383688.1">
    <property type="nucleotide sequence ID" value="NZ_CP009122.1"/>
</dbReference>
<dbReference type="HOGENOM" id="CLU_657052_0_0_5"/>
<keyword evidence="5" id="KW-1185">Reference proteome</keyword>
<dbReference type="STRING" id="1515612.SKP52_17635"/>
<dbReference type="Pfam" id="PF07486">
    <property type="entry name" value="Hydrolase_2"/>
    <property type="match status" value="1"/>
</dbReference>
<feature type="region of interest" description="Disordered" evidence="1">
    <location>
        <begin position="346"/>
        <end position="418"/>
    </location>
</feature>
<feature type="compositionally biased region" description="Basic and acidic residues" evidence="1">
    <location>
        <begin position="406"/>
        <end position="418"/>
    </location>
</feature>
<reference evidence="4 5" key="1">
    <citation type="journal article" date="2015" name="Int. J. Syst. Evol. Microbiol.">
        <title>Description of Sphingopyxis fribergensis sp. nov. - a soil bacterium with the ability to degrade styrene and phenylacetic acid.</title>
        <authorList>
            <person name="Oelschlagel M."/>
            <person name="Ruckert C."/>
            <person name="Kalinowski J."/>
            <person name="Schmidt G."/>
            <person name="Schlomann M."/>
            <person name="Tischler D."/>
        </authorList>
    </citation>
    <scope>NUCLEOTIDE SEQUENCE [LARGE SCALE GENOMIC DNA]</scope>
    <source>
        <strain evidence="4 5">Kp5.2</strain>
    </source>
</reference>
<name>A0A0A7PMD8_9SPHN</name>
<keyword evidence="2" id="KW-0472">Membrane</keyword>
<dbReference type="KEGG" id="sphk:SKP52_17635"/>
<accession>A0A0A7PMD8</accession>
<keyword evidence="2" id="KW-0812">Transmembrane</keyword>
<evidence type="ECO:0000256" key="2">
    <source>
        <dbReference type="SAM" id="Phobius"/>
    </source>
</evidence>
<dbReference type="GO" id="GO:0016787">
    <property type="term" value="F:hydrolase activity"/>
    <property type="evidence" value="ECO:0007669"/>
    <property type="project" value="UniProtKB-KW"/>
</dbReference>
<feature type="domain" description="Cell wall hydrolase SleB" evidence="3">
    <location>
        <begin position="198"/>
        <end position="305"/>
    </location>
</feature>
<dbReference type="EMBL" id="CP009122">
    <property type="protein sequence ID" value="AJA10398.1"/>
    <property type="molecule type" value="Genomic_DNA"/>
</dbReference>
<evidence type="ECO:0000313" key="4">
    <source>
        <dbReference type="EMBL" id="AJA10398.1"/>
    </source>
</evidence>
<evidence type="ECO:0000259" key="3">
    <source>
        <dbReference type="Pfam" id="PF07486"/>
    </source>
</evidence>
<proteinExistence type="predicted"/>
<gene>
    <name evidence="4" type="ORF">SKP52_17635</name>
</gene>
<dbReference type="InterPro" id="IPR011105">
    <property type="entry name" value="Cell_wall_hydrolase_SleB"/>
</dbReference>
<evidence type="ECO:0000313" key="5">
    <source>
        <dbReference type="Proteomes" id="UP000030907"/>
    </source>
</evidence>
<organism evidence="4 5">
    <name type="scientific">Sphingopyxis fribergensis</name>
    <dbReference type="NCBI Taxonomy" id="1515612"/>
    <lineage>
        <taxon>Bacteria</taxon>
        <taxon>Pseudomonadati</taxon>
        <taxon>Pseudomonadota</taxon>
        <taxon>Alphaproteobacteria</taxon>
        <taxon>Sphingomonadales</taxon>
        <taxon>Sphingomonadaceae</taxon>
        <taxon>Sphingopyxis</taxon>
    </lineage>
</organism>